<accession>A0A1V0GZ43</accession>
<protein>
    <submittedName>
        <fullName evidence="1">Uncharacterized protein</fullName>
    </submittedName>
</protein>
<keyword evidence="2" id="KW-1185">Reference proteome</keyword>
<dbReference type="EMBL" id="CP020447">
    <property type="protein sequence ID" value="ARC39107.1"/>
    <property type="molecule type" value="Genomic_DNA"/>
</dbReference>
<organism evidence="1 2">
    <name type="scientific">Paracoccus yeei</name>
    <dbReference type="NCBI Taxonomy" id="147645"/>
    <lineage>
        <taxon>Bacteria</taxon>
        <taxon>Pseudomonadati</taxon>
        <taxon>Pseudomonadota</taxon>
        <taxon>Alphaproteobacteria</taxon>
        <taxon>Rhodobacterales</taxon>
        <taxon>Paracoccaceae</taxon>
        <taxon>Paracoccus</taxon>
    </lineage>
</organism>
<proteinExistence type="predicted"/>
<geneLocation type="plasmid" evidence="1 2">
    <name>unnamed7</name>
</geneLocation>
<dbReference type="KEGG" id="pye:A6J80_22735"/>
<dbReference type="AlphaFoldDB" id="A0A1V0GZ43"/>
<gene>
    <name evidence="1" type="ORF">A6J80_22735</name>
</gene>
<reference evidence="1" key="1">
    <citation type="submission" date="2017-12" db="EMBL/GenBank/DDBJ databases">
        <title>FDA dAtabase for Regulatory Grade micrObial Sequences (FDA-ARGOS): Supporting development and validation of Infectious Disease Dx tests.</title>
        <authorList>
            <person name="Campos J."/>
            <person name="Goldberg B."/>
            <person name="Tallon L."/>
            <person name="Sadzewicz L."/>
            <person name="Sengamalay N."/>
            <person name="Ott S."/>
            <person name="Godinez A."/>
            <person name="Nagaraj S."/>
            <person name="Vyas G."/>
            <person name="Aluvathingal J."/>
            <person name="Nadendla S."/>
            <person name="Geyer C."/>
            <person name="Nandy P."/>
            <person name="Hobson J."/>
            <person name="Sichtig H."/>
        </authorList>
    </citation>
    <scope>NUCLEOTIDE SEQUENCE</scope>
    <source>
        <strain evidence="1">FDAARGOS_252</strain>
        <plasmid evidence="1">unnamed7</plasmid>
    </source>
</reference>
<evidence type="ECO:0000313" key="1">
    <source>
        <dbReference type="EMBL" id="ARC39107.1"/>
    </source>
</evidence>
<dbReference type="RefSeq" id="WP_080623349.1">
    <property type="nucleotide sequence ID" value="NZ_CAWMZI010000008.1"/>
</dbReference>
<name>A0A1V0GZ43_9RHOB</name>
<evidence type="ECO:0000313" key="2">
    <source>
        <dbReference type="Proteomes" id="UP000191257"/>
    </source>
</evidence>
<dbReference type="Proteomes" id="UP000191257">
    <property type="component" value="Plasmid unnamed7"/>
</dbReference>
<sequence>MRGLGWLALTVLFLAASWGFAARTAILDLRRDREWQPVAWPAEGGELNGVRAAIVALDAVSTPVRPDRALVHLRMSLDGPEPAREAWIDCRPTLRDGKGRVWSAVLSAETDGAIKAIASDGHNHGYCTPMPYNAPAAGPALPSCCVVKRLLQDLG</sequence>
<keyword evidence="1" id="KW-0614">Plasmid</keyword>